<dbReference type="RefSeq" id="WP_027894916.1">
    <property type="nucleotide sequence ID" value="NZ_CP027569.1"/>
</dbReference>
<dbReference type="NCBIfam" id="NF001299">
    <property type="entry name" value="PRK00241.1"/>
    <property type="match status" value="1"/>
</dbReference>
<evidence type="ECO:0000256" key="2">
    <source>
        <dbReference type="ARBA" id="ARBA00001947"/>
    </source>
</evidence>
<keyword evidence="5" id="KW-0479">Metal-binding</keyword>
<evidence type="ECO:0000256" key="9">
    <source>
        <dbReference type="ARBA" id="ARBA00023679"/>
    </source>
</evidence>
<dbReference type="PANTHER" id="PTHR42904">
    <property type="entry name" value="NUDIX HYDROLASE, NUDC SUBFAMILY"/>
    <property type="match status" value="1"/>
</dbReference>
<dbReference type="InterPro" id="IPR015376">
    <property type="entry name" value="Znr_NADH_PPase"/>
</dbReference>
<comment type="cofactor">
    <cofactor evidence="2">
        <name>Zn(2+)</name>
        <dbReference type="ChEBI" id="CHEBI:29105"/>
    </cofactor>
</comment>
<keyword evidence="7" id="KW-0460">Magnesium</keyword>
<gene>
    <name evidence="11" type="ORF">C6Y28_07190</name>
</gene>
<comment type="catalytic activity">
    <reaction evidence="9">
        <text>a 5'-end NAD(+)-phospho-ribonucleoside in mRNA + H2O = a 5'-end phospho-adenosine-phospho-ribonucleoside in mRNA + beta-nicotinamide D-ribonucleotide + 2 H(+)</text>
        <dbReference type="Rhea" id="RHEA:60876"/>
        <dbReference type="Rhea" id="RHEA-COMP:15698"/>
        <dbReference type="Rhea" id="RHEA-COMP:15719"/>
        <dbReference type="ChEBI" id="CHEBI:14649"/>
        <dbReference type="ChEBI" id="CHEBI:15377"/>
        <dbReference type="ChEBI" id="CHEBI:15378"/>
        <dbReference type="ChEBI" id="CHEBI:144029"/>
        <dbReference type="ChEBI" id="CHEBI:144051"/>
    </reaction>
    <physiologicalReaction direction="left-to-right" evidence="9">
        <dbReference type="Rhea" id="RHEA:60877"/>
    </physiologicalReaction>
</comment>
<dbReference type="PROSITE" id="PS51462">
    <property type="entry name" value="NUDIX"/>
    <property type="match status" value="1"/>
</dbReference>
<name>A0A2S0M7I9_MEGEL</name>
<proteinExistence type="inferred from homology"/>
<dbReference type="Gene3D" id="3.90.79.20">
    <property type="match status" value="1"/>
</dbReference>
<dbReference type="GO" id="GO:0046872">
    <property type="term" value="F:metal ion binding"/>
    <property type="evidence" value="ECO:0007669"/>
    <property type="project" value="UniProtKB-KW"/>
</dbReference>
<dbReference type="PANTHER" id="PTHR42904:SF6">
    <property type="entry name" value="NAD-CAPPED RNA HYDROLASE NUDT12"/>
    <property type="match status" value="1"/>
</dbReference>
<dbReference type="InterPro" id="IPR000086">
    <property type="entry name" value="NUDIX_hydrolase_dom"/>
</dbReference>
<protein>
    <recommendedName>
        <fullName evidence="4">NAD(+) diphosphatase</fullName>
        <ecNumber evidence="4">3.6.1.22</ecNumber>
    </recommendedName>
</protein>
<evidence type="ECO:0000313" key="12">
    <source>
        <dbReference type="Proteomes" id="UP000238358"/>
    </source>
</evidence>
<dbReference type="Pfam" id="PF09297">
    <property type="entry name" value="Zn_ribbon_NUD"/>
    <property type="match status" value="1"/>
</dbReference>
<evidence type="ECO:0000256" key="8">
    <source>
        <dbReference type="ARBA" id="ARBA00023027"/>
    </source>
</evidence>
<dbReference type="AlphaFoldDB" id="A0A2S0M7I9"/>
<evidence type="ECO:0000256" key="1">
    <source>
        <dbReference type="ARBA" id="ARBA00001946"/>
    </source>
</evidence>
<dbReference type="InterPro" id="IPR015797">
    <property type="entry name" value="NUDIX_hydrolase-like_dom_sf"/>
</dbReference>
<dbReference type="Proteomes" id="UP000238358">
    <property type="component" value="Chromosome"/>
</dbReference>
<comment type="cofactor">
    <cofactor evidence="1">
        <name>Mg(2+)</name>
        <dbReference type="ChEBI" id="CHEBI:18420"/>
    </cofactor>
</comment>
<dbReference type="GO" id="GO:0005829">
    <property type="term" value="C:cytosol"/>
    <property type="evidence" value="ECO:0007669"/>
    <property type="project" value="TreeGrafter"/>
</dbReference>
<dbReference type="GO" id="GO:0035529">
    <property type="term" value="F:NADH pyrophosphatase activity"/>
    <property type="evidence" value="ECO:0007669"/>
    <property type="project" value="TreeGrafter"/>
</dbReference>
<comment type="similarity">
    <text evidence="3">Belongs to the Nudix hydrolase family. NudC subfamily.</text>
</comment>
<dbReference type="EMBL" id="CP027569">
    <property type="protein sequence ID" value="AVO27397.1"/>
    <property type="molecule type" value="Genomic_DNA"/>
</dbReference>
<dbReference type="InterPro" id="IPR049734">
    <property type="entry name" value="NudC-like_C"/>
</dbReference>
<dbReference type="Pfam" id="PF00293">
    <property type="entry name" value="NUDIX"/>
    <property type="match status" value="1"/>
</dbReference>
<dbReference type="OrthoDB" id="9787476at2"/>
<evidence type="ECO:0000256" key="5">
    <source>
        <dbReference type="ARBA" id="ARBA00022723"/>
    </source>
</evidence>
<dbReference type="InterPro" id="IPR020084">
    <property type="entry name" value="NUDIX_hydrolase_CS"/>
</dbReference>
<keyword evidence="8" id="KW-0520">NAD</keyword>
<evidence type="ECO:0000256" key="3">
    <source>
        <dbReference type="ARBA" id="ARBA00009595"/>
    </source>
</evidence>
<dbReference type="GO" id="GO:0019677">
    <property type="term" value="P:NAD+ catabolic process"/>
    <property type="evidence" value="ECO:0007669"/>
    <property type="project" value="TreeGrafter"/>
</dbReference>
<dbReference type="GO" id="GO:0006742">
    <property type="term" value="P:NADP+ catabolic process"/>
    <property type="evidence" value="ECO:0007669"/>
    <property type="project" value="TreeGrafter"/>
</dbReference>
<evidence type="ECO:0000313" key="11">
    <source>
        <dbReference type="EMBL" id="AVO27397.1"/>
    </source>
</evidence>
<dbReference type="SUPFAM" id="SSF55811">
    <property type="entry name" value="Nudix"/>
    <property type="match status" value="1"/>
</dbReference>
<accession>A0A2S0M7I9</accession>
<evidence type="ECO:0000259" key="10">
    <source>
        <dbReference type="PROSITE" id="PS51462"/>
    </source>
</evidence>
<evidence type="ECO:0000256" key="7">
    <source>
        <dbReference type="ARBA" id="ARBA00022842"/>
    </source>
</evidence>
<evidence type="ECO:0000256" key="4">
    <source>
        <dbReference type="ARBA" id="ARBA00012381"/>
    </source>
</evidence>
<dbReference type="Gene3D" id="3.90.79.10">
    <property type="entry name" value="Nucleoside Triphosphate Pyrophosphohydrolase"/>
    <property type="match status" value="1"/>
</dbReference>
<dbReference type="EC" id="3.6.1.22" evidence="4"/>
<keyword evidence="6" id="KW-0378">Hydrolase</keyword>
<dbReference type="CDD" id="cd03429">
    <property type="entry name" value="NUDIX_NADH_pyrophosphatase_Nudt13"/>
    <property type="match status" value="1"/>
</dbReference>
<feature type="domain" description="Nudix hydrolase" evidence="10">
    <location>
        <begin position="146"/>
        <end position="272"/>
    </location>
</feature>
<organism evidence="11 12">
    <name type="scientific">Megasphaera elsdenii</name>
    <dbReference type="NCBI Taxonomy" id="907"/>
    <lineage>
        <taxon>Bacteria</taxon>
        <taxon>Bacillati</taxon>
        <taxon>Bacillota</taxon>
        <taxon>Negativicutes</taxon>
        <taxon>Veillonellales</taxon>
        <taxon>Veillonellaceae</taxon>
        <taxon>Megasphaera</taxon>
    </lineage>
</organism>
<sequence length="275" mass="31638">MIQDIGNHTYHVEYHPVPLAQDGILLSYQGRKVLVRITGEKEFTYPVYRDYADVDTDQFRWLFAEDKAQFYLAKEALPERDGFAYVSINFMRAARPRYLAFAGIAGLSLHNWYSNHIFCGHCGRPMAHSESERMVHCDHCHTMIYPRICPAVIVAVRHGDKLLVSKYAGREYKNIALLAGFAEVGETIEETVHREVMEEVGIKVKNLQFYKSQPWCFTDTLLFGFFCDLDGDDTLKVDHGELATASWIDRQDIPEDTEKASLTMEMMTLFKQGVY</sequence>
<dbReference type="InterPro" id="IPR050241">
    <property type="entry name" value="NAD-cap_RNA_hydrolase_NudC"/>
</dbReference>
<reference evidence="11 12" key="1">
    <citation type="journal article" date="2018" name="Genome Announc.">
        <title>Complete genomes of two Megasphaera elsdenii strains, NCIMB 702410 and ATCC 25940.</title>
        <authorList>
            <person name="Hatmaker E.A."/>
            <person name="O'Dell K."/>
            <person name="Riley L.A."/>
            <person name="Klingeman D.M."/>
            <person name="Guss A.M."/>
        </authorList>
    </citation>
    <scope>NUCLEOTIDE SEQUENCE [LARGE SCALE GENOMIC DNA]</scope>
    <source>
        <strain evidence="11 12">NCIMB702410</strain>
    </source>
</reference>
<dbReference type="PROSITE" id="PS00893">
    <property type="entry name" value="NUDIX_BOX"/>
    <property type="match status" value="1"/>
</dbReference>
<evidence type="ECO:0000256" key="6">
    <source>
        <dbReference type="ARBA" id="ARBA00022801"/>
    </source>
</evidence>